<keyword evidence="2" id="KW-1185">Reference proteome</keyword>
<dbReference type="InterPro" id="IPR038058">
    <property type="entry name" value="PhnH-like_sp"/>
</dbReference>
<dbReference type="GO" id="GO:0019634">
    <property type="term" value="P:organic phosphonate metabolic process"/>
    <property type="evidence" value="ECO:0007669"/>
    <property type="project" value="InterPro"/>
</dbReference>
<dbReference type="SUPFAM" id="SSF159709">
    <property type="entry name" value="PhnH-like"/>
    <property type="match status" value="1"/>
</dbReference>
<dbReference type="Proteomes" id="UP000293142">
    <property type="component" value="Unassembled WGS sequence"/>
</dbReference>
<dbReference type="EMBL" id="SIRE01000031">
    <property type="protein sequence ID" value="TBL70524.1"/>
    <property type="molecule type" value="Genomic_DNA"/>
</dbReference>
<dbReference type="NCBIfam" id="TIGR03292">
    <property type="entry name" value="PhnH_redo"/>
    <property type="match status" value="1"/>
</dbReference>
<dbReference type="Gene3D" id="3.40.50.11310">
    <property type="entry name" value="Bacterial phosphonate metabolism protein PhnH"/>
    <property type="match status" value="1"/>
</dbReference>
<evidence type="ECO:0000313" key="1">
    <source>
        <dbReference type="EMBL" id="TBL70524.1"/>
    </source>
</evidence>
<keyword evidence="1" id="KW-0456">Lyase</keyword>
<name>A0A4V2J391_9BACL</name>
<accession>A0A4V2J391</accession>
<reference evidence="1 2" key="1">
    <citation type="submission" date="2019-02" db="EMBL/GenBank/DDBJ databases">
        <title>Paenibacillus sp. nov., isolated from surface-sterilized tissue of Thalictrum simplex L.</title>
        <authorList>
            <person name="Tuo L."/>
        </authorList>
    </citation>
    <scope>NUCLEOTIDE SEQUENCE [LARGE SCALE GENOMIC DNA]</scope>
    <source>
        <strain evidence="1 2">N2SHLJ1</strain>
    </source>
</reference>
<dbReference type="InterPro" id="IPR008772">
    <property type="entry name" value="Phosphonate_metab_PhnH"/>
</dbReference>
<comment type="caution">
    <text evidence="1">The sequence shown here is derived from an EMBL/GenBank/DDBJ whole genome shotgun (WGS) entry which is preliminary data.</text>
</comment>
<dbReference type="RefSeq" id="WP_131017797.1">
    <property type="nucleotide sequence ID" value="NZ_SIRE01000031.1"/>
</dbReference>
<evidence type="ECO:0000313" key="2">
    <source>
        <dbReference type="Proteomes" id="UP000293142"/>
    </source>
</evidence>
<protein>
    <submittedName>
        <fullName evidence="1">Phosphonate C-P lyase system protein PhnH</fullName>
    </submittedName>
</protein>
<dbReference type="PIRSF" id="PIRSF020680">
    <property type="entry name" value="PhnH"/>
    <property type="match status" value="1"/>
</dbReference>
<dbReference type="GO" id="GO:0016829">
    <property type="term" value="F:lyase activity"/>
    <property type="evidence" value="ECO:0007669"/>
    <property type="project" value="UniProtKB-KW"/>
</dbReference>
<sequence length="245" mass="26813">MENVKHIVPAWDPVHDTQAVYRMLLEAISRPGTLVHIGPMIAKLPENMKCSPAAAGLAHALLDGEVRFAVRLEGQDVLPSYIRRMTFCRETALDEADYIFADGVMPEVDIEALLHAVKRGTLTAPDESATLFIRVQALCENESSCADECESPPSQVQPELSGAGIRADECESSPPQVQLELSGPGIRGTQFCCLSGVSPAWLKVREAINDEYPMGVDMYFFTESGELMALPRTTKLSKEGSSWLM</sequence>
<dbReference type="AlphaFoldDB" id="A0A4V2J391"/>
<gene>
    <name evidence="1" type="primary">phnH</name>
    <name evidence="1" type="ORF">EYB31_32910</name>
</gene>
<organism evidence="1 2">
    <name type="scientific">Paenibacillus thalictri</name>
    <dbReference type="NCBI Taxonomy" id="2527873"/>
    <lineage>
        <taxon>Bacteria</taxon>
        <taxon>Bacillati</taxon>
        <taxon>Bacillota</taxon>
        <taxon>Bacilli</taxon>
        <taxon>Bacillales</taxon>
        <taxon>Paenibacillaceae</taxon>
        <taxon>Paenibacillus</taxon>
    </lineage>
</organism>
<dbReference type="OrthoDB" id="154477at2"/>
<proteinExistence type="predicted"/>
<dbReference type="Pfam" id="PF05845">
    <property type="entry name" value="PhnH"/>
    <property type="match status" value="1"/>
</dbReference>